<dbReference type="Ensembl" id="ENSPNAT00000005032.2">
    <property type="protein sequence ID" value="ENSPNAP00000005589.2"/>
    <property type="gene ID" value="ENSPNAG00000001922.2"/>
</dbReference>
<dbReference type="InterPro" id="IPR016187">
    <property type="entry name" value="CTDL_fold"/>
</dbReference>
<organism evidence="4 5">
    <name type="scientific">Pygocentrus nattereri</name>
    <name type="common">Red-bellied piranha</name>
    <dbReference type="NCBI Taxonomy" id="42514"/>
    <lineage>
        <taxon>Eukaryota</taxon>
        <taxon>Metazoa</taxon>
        <taxon>Chordata</taxon>
        <taxon>Craniata</taxon>
        <taxon>Vertebrata</taxon>
        <taxon>Euteleostomi</taxon>
        <taxon>Actinopterygii</taxon>
        <taxon>Neopterygii</taxon>
        <taxon>Teleostei</taxon>
        <taxon>Ostariophysi</taxon>
        <taxon>Characiformes</taxon>
        <taxon>Characoidei</taxon>
        <taxon>Pygocentrus</taxon>
    </lineage>
</organism>
<dbReference type="InterPro" id="IPR001304">
    <property type="entry name" value="C-type_lectin-like"/>
</dbReference>
<dbReference type="InterPro" id="IPR016186">
    <property type="entry name" value="C-type_lectin-like/link_sf"/>
</dbReference>
<dbReference type="InterPro" id="IPR050828">
    <property type="entry name" value="C-type_lectin/matrix_domain"/>
</dbReference>
<name>A0A3B4C4T2_PYGNA</name>
<proteinExistence type="predicted"/>
<evidence type="ECO:0000259" key="3">
    <source>
        <dbReference type="PROSITE" id="PS50041"/>
    </source>
</evidence>
<dbReference type="OMA" id="MDTRERC"/>
<dbReference type="PANTHER" id="PTHR45710">
    <property type="entry name" value="C-TYPE LECTIN DOMAIN-CONTAINING PROTEIN 180"/>
    <property type="match status" value="1"/>
</dbReference>
<reference evidence="4" key="3">
    <citation type="submission" date="2025-09" db="UniProtKB">
        <authorList>
            <consortium name="Ensembl"/>
        </authorList>
    </citation>
    <scope>IDENTIFICATION</scope>
</reference>
<dbReference type="GeneTree" id="ENSGT01030000237581"/>
<evidence type="ECO:0000256" key="1">
    <source>
        <dbReference type="ARBA" id="ARBA00004401"/>
    </source>
</evidence>
<keyword evidence="2" id="KW-0732">Signal</keyword>
<reference evidence="4 5" key="1">
    <citation type="submission" date="2020-10" db="EMBL/GenBank/DDBJ databases">
        <title>Pygocentrus nattereri (red-bellied piranha) genome, fPygNat1, primary haplotype.</title>
        <authorList>
            <person name="Myers G."/>
            <person name="Meyer A."/>
            <person name="Karagic N."/>
            <person name="Pippel M."/>
            <person name="Winkler S."/>
            <person name="Tracey A."/>
            <person name="Wood J."/>
            <person name="Formenti G."/>
            <person name="Howe K."/>
            <person name="Fedrigo O."/>
            <person name="Jarvis E.D."/>
        </authorList>
    </citation>
    <scope>NUCLEOTIDE SEQUENCE [LARGE SCALE GENOMIC DNA]</scope>
</reference>
<feature type="domain" description="C-type lectin" evidence="3">
    <location>
        <begin position="47"/>
        <end position="154"/>
    </location>
</feature>
<feature type="chain" id="PRO_5043343883" description="C-type lectin domain-containing protein" evidence="2">
    <location>
        <begin position="27"/>
        <end position="165"/>
    </location>
</feature>
<keyword evidence="5" id="KW-1185">Reference proteome</keyword>
<evidence type="ECO:0000313" key="5">
    <source>
        <dbReference type="Proteomes" id="UP001501920"/>
    </source>
</evidence>
<comment type="subcellular location">
    <subcellularLocation>
        <location evidence="1">Cell membrane</location>
        <topology evidence="1">Single-pass type II membrane protein</topology>
    </subcellularLocation>
</comment>
<evidence type="ECO:0000256" key="2">
    <source>
        <dbReference type="SAM" id="SignalP"/>
    </source>
</evidence>
<dbReference type="PANTHER" id="PTHR45710:SF8">
    <property type="entry name" value="RERATING FAMILY MEMBER 4"/>
    <property type="match status" value="1"/>
</dbReference>
<dbReference type="GO" id="GO:0005886">
    <property type="term" value="C:plasma membrane"/>
    <property type="evidence" value="ECO:0007669"/>
    <property type="project" value="UniProtKB-SubCell"/>
</dbReference>
<sequence>TAYAIVALLFFSFLLVILMITLRAAASIPTNPPSNLEQVLEHGWTYFNYSLYHLSKEREPWTEARVACQHKNAELVIINSIEEQEFIQSLLTKSSSAWVGLTTMYSKWQWVDGTPETGISSTNDPPLSQCKNILKSEMRLMTEQCSNPHLWIFKLWAKYIVCTFH</sequence>
<dbReference type="Pfam" id="PF00059">
    <property type="entry name" value="Lectin_C"/>
    <property type="match status" value="1"/>
</dbReference>
<accession>A0A3B4C4T2</accession>
<protein>
    <recommendedName>
        <fullName evidence="3">C-type lectin domain-containing protein</fullName>
    </recommendedName>
</protein>
<dbReference type="PROSITE" id="PS50041">
    <property type="entry name" value="C_TYPE_LECTIN_2"/>
    <property type="match status" value="1"/>
</dbReference>
<dbReference type="Proteomes" id="UP001501920">
    <property type="component" value="Chromosome 8"/>
</dbReference>
<feature type="signal peptide" evidence="2">
    <location>
        <begin position="1"/>
        <end position="26"/>
    </location>
</feature>
<dbReference type="AlphaFoldDB" id="A0A3B4C4T2"/>
<evidence type="ECO:0000313" key="4">
    <source>
        <dbReference type="Ensembl" id="ENSPNAP00000005589.2"/>
    </source>
</evidence>
<dbReference type="SMART" id="SM00034">
    <property type="entry name" value="CLECT"/>
    <property type="match status" value="1"/>
</dbReference>
<reference evidence="4" key="2">
    <citation type="submission" date="2025-08" db="UniProtKB">
        <authorList>
            <consortium name="Ensembl"/>
        </authorList>
    </citation>
    <scope>IDENTIFICATION</scope>
</reference>
<dbReference type="SUPFAM" id="SSF56436">
    <property type="entry name" value="C-type lectin-like"/>
    <property type="match status" value="1"/>
</dbReference>
<dbReference type="Gene3D" id="3.10.100.10">
    <property type="entry name" value="Mannose-Binding Protein A, subunit A"/>
    <property type="match status" value="1"/>
</dbReference>
<gene>
    <name evidence="4" type="primary">RAMP2</name>
</gene>